<proteinExistence type="predicted"/>
<dbReference type="RefSeq" id="WP_008619399.1">
    <property type="nucleotide sequence ID" value="NZ_AP025941.1"/>
</dbReference>
<dbReference type="AlphaFoldDB" id="A0A6N2ZHN0"/>
<dbReference type="InterPro" id="IPR050904">
    <property type="entry name" value="Adhesion/Biosynth-related"/>
</dbReference>
<dbReference type="PANTHER" id="PTHR10900:SF77">
    <property type="entry name" value="FI19380P1"/>
    <property type="match status" value="1"/>
</dbReference>
<accession>A0A6N2ZHN0</accession>
<reference evidence="2" key="1">
    <citation type="submission" date="2019-11" db="EMBL/GenBank/DDBJ databases">
        <authorList>
            <person name="Feng L."/>
        </authorList>
    </citation>
    <scope>NUCLEOTIDE SEQUENCE</scope>
    <source>
        <strain evidence="2">PclaraLFYP37</strain>
    </source>
</reference>
<dbReference type="InterPro" id="IPR036378">
    <property type="entry name" value="FAS1_dom_sf"/>
</dbReference>
<name>A0A6N2ZHN0_9BACT</name>
<evidence type="ECO:0000313" key="2">
    <source>
        <dbReference type="EMBL" id="VYT77597.1"/>
    </source>
</evidence>
<feature type="domain" description="FAS1" evidence="1">
    <location>
        <begin position="45"/>
        <end position="252"/>
    </location>
</feature>
<dbReference type="EMBL" id="CACRUT010000006">
    <property type="protein sequence ID" value="VYT77597.1"/>
    <property type="molecule type" value="Genomic_DNA"/>
</dbReference>
<feature type="domain" description="FAS1" evidence="1">
    <location>
        <begin position="674"/>
        <end position="852"/>
    </location>
</feature>
<dbReference type="PROSITE" id="PS50213">
    <property type="entry name" value="FAS1"/>
    <property type="match status" value="2"/>
</dbReference>
<organism evidence="2">
    <name type="scientific">Paraprevotella clara</name>
    <dbReference type="NCBI Taxonomy" id="454154"/>
    <lineage>
        <taxon>Bacteria</taxon>
        <taxon>Pseudomonadati</taxon>
        <taxon>Bacteroidota</taxon>
        <taxon>Bacteroidia</taxon>
        <taxon>Bacteroidales</taxon>
        <taxon>Prevotellaceae</taxon>
        <taxon>Paraprevotella</taxon>
    </lineage>
</organism>
<dbReference type="InterPro" id="IPR000782">
    <property type="entry name" value="FAS1_domain"/>
</dbReference>
<evidence type="ECO:0000259" key="1">
    <source>
        <dbReference type="PROSITE" id="PS50213"/>
    </source>
</evidence>
<dbReference type="SUPFAM" id="SSF82153">
    <property type="entry name" value="FAS1 domain"/>
    <property type="match status" value="3"/>
</dbReference>
<dbReference type="GeneID" id="93557068"/>
<gene>
    <name evidence="2" type="ORF">PCLFYP37_01091</name>
</gene>
<dbReference type="Gene3D" id="2.30.180.10">
    <property type="entry name" value="FAS1 domain"/>
    <property type="match status" value="3"/>
</dbReference>
<dbReference type="PANTHER" id="PTHR10900">
    <property type="entry name" value="PERIOSTIN-RELATED"/>
    <property type="match status" value="1"/>
</dbReference>
<protein>
    <submittedName>
        <fullName evidence="2">Fasciclin domain protein</fullName>
    </submittedName>
</protein>
<sequence length="906" mass="102866">MLKKVLRARPYRVLISTGIWVGAFCMMPSCSDDYEWAQEKPSWLGQSIYDELARRGNFGIYLKMVDDLGRTEFLSKTGSVTVFVADDDTYRAYFKAQGVDENHISTPMKRFLVNTSMLENAYVLDLLTNQPSGDNILKGQVMRRTNTQWSVYDSIPAVSVAELPEASVSADYWGGLRGRHQSVYNLIEEGTVPMVHFIWRQMMSKGITKKDFSYLFNGTEFQEEDVYINNVKVREGNVTCQNGYIHIMEGVPEPLPNMAGYLRTNGNTSLFSKLMDRYSAPFVSVLLTNSYKDLHDLYANQNLYPVLAGGDSIYGRRYFFSSADGNSLTSYNGSEVDGVLKFDPSRNDYAEGNIYTINGVQTNNVNLDMGAIFAPTDEALNSYWNSENGSFLRERYPSEEPFENVPNNVLAEFLNNHMQYSFLSSLPSKFNLVLDDAKDPVGLDEADIIKGSTAVCNNGAVYVMKKAYAPASFRSVLAPTLVNENMKIMNWAIRSLEFRPYLLSMVSHYDFMILTDEALSRYIDPVSYNGTDPRWFKFYYNAEKNQVEAYSYRYDKKLGGWDGCTEDDMRILGSTLQQDSEGNSYYQINPVVENRLTDLLNFCIVPRDVNGGNYVGNGSVYYQTKDDGPMKIEKVGGQVTVADQFSGAEVTTQDFVTMDNGVYYVLDQMVQPTFHSLMQELVEHSEYSEFYELLLGNEEWTTNESNLYSLISTKSLNMNEDNAAIQTFSSYHYTVYVPDNTAMEKAYSLGLPRWKDINNLANVYAGTDVNVDSLKQAYTRRVMNFLKYHFQDNAVYIGGDARNMSFETAATHLDGADKGLSYTLRVNSDAAGIMVTDNSEKTDVVHIKPENPEFYNRMTREYTFSEKTENGNINASSYVVVHRVNEPLIYDDECFCLKDNERVPED</sequence>